<evidence type="ECO:0000313" key="4">
    <source>
        <dbReference type="Proteomes" id="UP000246114"/>
    </source>
</evidence>
<dbReference type="AlphaFoldDB" id="A0A316MAJ5"/>
<dbReference type="PANTHER" id="PTHR37813:SF1">
    <property type="entry name" value="FELS-2 PROPHAGE PROTEIN"/>
    <property type="match status" value="1"/>
</dbReference>
<dbReference type="NCBIfam" id="TIGR02675">
    <property type="entry name" value="tape_meas_nterm"/>
    <property type="match status" value="1"/>
</dbReference>
<dbReference type="PANTHER" id="PTHR37813">
    <property type="entry name" value="FELS-2 PROPHAGE PROTEIN"/>
    <property type="match status" value="1"/>
</dbReference>
<dbReference type="Gene3D" id="1.20.120.20">
    <property type="entry name" value="Apolipoprotein"/>
    <property type="match status" value="1"/>
</dbReference>
<comment type="caution">
    <text evidence="3">The sequence shown here is derived from an EMBL/GenBank/DDBJ whole genome shotgun (WGS) entry which is preliminary data.</text>
</comment>
<evidence type="ECO:0000256" key="1">
    <source>
        <dbReference type="SAM" id="Coils"/>
    </source>
</evidence>
<gene>
    <name evidence="3" type="ORF">DBY38_02205</name>
</gene>
<dbReference type="Pfam" id="PF20155">
    <property type="entry name" value="TMP_3"/>
    <property type="match status" value="1"/>
</dbReference>
<name>A0A316MAJ5_9CLOT</name>
<proteinExistence type="predicted"/>
<dbReference type="InterPro" id="IPR013491">
    <property type="entry name" value="Tape_meas_N"/>
</dbReference>
<reference evidence="3 4" key="1">
    <citation type="submission" date="2018-03" db="EMBL/GenBank/DDBJ databases">
        <title>The uncultured portion of the human microbiome is neutrally assembled.</title>
        <authorList>
            <person name="Jeraldo P."/>
            <person name="Boardman L."/>
            <person name="White B.A."/>
            <person name="Nelson H."/>
            <person name="Goldenfeld N."/>
            <person name="Chia N."/>
        </authorList>
    </citation>
    <scope>NUCLEOTIDE SEQUENCE [LARGE SCALE GENOMIC DNA]</scope>
    <source>
        <strain evidence="3">CIM:MAG 903</strain>
    </source>
</reference>
<dbReference type="Proteomes" id="UP000246114">
    <property type="component" value="Unassembled WGS sequence"/>
</dbReference>
<feature type="domain" description="Tape measure protein N-terminal" evidence="2">
    <location>
        <begin position="116"/>
        <end position="300"/>
    </location>
</feature>
<protein>
    <recommendedName>
        <fullName evidence="2">Tape measure protein N-terminal domain-containing protein</fullName>
    </recommendedName>
</protein>
<keyword evidence="1" id="KW-0175">Coiled coil</keyword>
<dbReference type="SUPFAM" id="SSF48371">
    <property type="entry name" value="ARM repeat"/>
    <property type="match status" value="1"/>
</dbReference>
<feature type="coiled-coil region" evidence="1">
    <location>
        <begin position="644"/>
        <end position="671"/>
    </location>
</feature>
<dbReference type="EMBL" id="QAMZ01000008">
    <property type="protein sequence ID" value="PWL55294.1"/>
    <property type="molecule type" value="Genomic_DNA"/>
</dbReference>
<evidence type="ECO:0000313" key="3">
    <source>
        <dbReference type="EMBL" id="PWL55294.1"/>
    </source>
</evidence>
<organism evidence="3 4">
    <name type="scientific">Clostridium cadaveris</name>
    <dbReference type="NCBI Taxonomy" id="1529"/>
    <lineage>
        <taxon>Bacteria</taxon>
        <taxon>Bacillati</taxon>
        <taxon>Bacillota</taxon>
        <taxon>Clostridia</taxon>
        <taxon>Eubacteriales</taxon>
        <taxon>Clostridiaceae</taxon>
        <taxon>Clostridium</taxon>
    </lineage>
</organism>
<accession>A0A316MAJ5</accession>
<dbReference type="InterPro" id="IPR016024">
    <property type="entry name" value="ARM-type_fold"/>
</dbReference>
<sequence length="675" mass="73916">MATIGELWVNINAKIDNFEKGMDKASNKSVSSTNNIKSQVMTLAAEYKKTGMTHSDAMKKAWSEVERDTKSGTDSMKNGLNGVNNVVKKVAQNIASFMIYDVGKNLVTGFTNAAKAGIDYNATLETSSIKWETLLGSQEKANKMLKDIEKFAATTPFEKMGVEAMSTQLHNAGFRGQELFDQLTKFGDLSGAFGIQADSLQEMVRQYAQVKQAGVAYTEDLNILKDRGIPIYEALAEELGINTADVKKWASEGKISADIYQSALDNLASSVEGGMVKQSKSFSGMVSTLKDNMSQAAGILAQPIFDKLKQGLENVLPYVEKVISSLSENRLMGTIQRFAPGIEPFVQTAIAIFTTMGETVGVIIQSMTDFWNEHSSWLMPLISFTWNFIAGFIMSTITAIGNVVQSGLAVIDGIINFFQNLFQGNFQGCWESIKQIFSNAISLVWNWMQVQFAVNLPNMIKNFGTNFKLWIDDAWNAVKNFFKNGGTNIWNSAKTAFMNVVNSVKDKMKQVPKDVKQFMDDAVNNIKSIDLWQIGKDLIQGLINGVSSMAGRVGEAITGCVRGAIDGAKKLLGIKSPSRVFKEIGKFTGEGLAIGIADEENRVNKASKGLASSVIGGYNANLKGINANIKNNQNTNTGTGNGLILNIENFINNREQDIENLAEELAFYLQRKGAF</sequence>
<evidence type="ECO:0000259" key="2">
    <source>
        <dbReference type="Pfam" id="PF20155"/>
    </source>
</evidence>